<keyword evidence="5" id="KW-0472">Membrane</keyword>
<comment type="similarity">
    <text evidence="2">Belongs to the BMP lipoprotein family.</text>
</comment>
<dbReference type="InterPro" id="IPR003760">
    <property type="entry name" value="PnrA-like"/>
</dbReference>
<evidence type="ECO:0000313" key="9">
    <source>
        <dbReference type="Proteomes" id="UP000313645"/>
    </source>
</evidence>
<sequence>MNTHPLPVCFPVRTAEHGQRSIAAHRTRCHAHQYHSILEAVDIPRYVTAGLHVSLEPVLFRINLLFHTIAVPGHGEGVMAEEFHGSAWALPLPTGLLSLMLCPLPGTMTAECHAGSPMKLTLAMITALTLSLCSGLTVARTFAPAILFNSEVVMDNAYNEQLLKGVQTYAQRKDCDYVYKATAVPTTYRRYLEQLVAEGRDPILTPGTYTREIVREVAAAHPDVTFITIDYSLDLPNVHAILFREAEASYLAGVLAAHKSGSGKLGFIGGMPIPAIHEFESGFMAGALSVDPTIEVERLYLSDLTDRPFDDPEAAYRAARSLLEKGSDILFAATGSSGQGAMRAAKEAGALAIGVDSNQNGLYPGTVLTSVLKNLDRAVYVALVSERWGLWRQPVKQLGLAQGGVGLAMDNHNAPLISERQRQAVTRAREAILKGHLVVSNDGVASQSQLPHQPPRMRVILPAREQWPYITDPNGPNADKRPGLFIDALNLASEQLGVEFDYDRQPLRRGSYTLSKDKADAMLVRSIDADLKARTIYPMVNGQPDASRALMQWDLAVYRRKDGPTGQDYRLMPIGVPPGTRIADNLQRHGVTLFANNNLNSRLGMLMRERVNTVVADPLHADYLIDHSPTLQSEVIKTADSVGRETSYLLVSNNFYRNYPQFCEELWNRLSEVRESVALWDRADRYFTSDRPAQATRIPTVSE</sequence>
<gene>
    <name evidence="8" type="ORF">EZI54_20050</name>
</gene>
<comment type="caution">
    <text evidence="8">The sequence shown here is derived from an EMBL/GenBank/DDBJ whole genome shotgun (WGS) entry which is preliminary data.</text>
</comment>
<keyword evidence="9" id="KW-1185">Reference proteome</keyword>
<name>A0ABY1ZF26_9GAMM</name>
<dbReference type="CDD" id="cd06354">
    <property type="entry name" value="PBP1_PrnA-like"/>
    <property type="match status" value="1"/>
</dbReference>
<evidence type="ECO:0000256" key="1">
    <source>
        <dbReference type="ARBA" id="ARBA00004193"/>
    </source>
</evidence>
<dbReference type="Pfam" id="PF02608">
    <property type="entry name" value="Bmp"/>
    <property type="match status" value="1"/>
</dbReference>
<feature type="domain" description="ABC transporter substrate-binding protein PnrA-like" evidence="7">
    <location>
        <begin position="147"/>
        <end position="435"/>
    </location>
</feature>
<dbReference type="PANTHER" id="PTHR34296:SF2">
    <property type="entry name" value="ABC TRANSPORTER GUANOSINE-BINDING PROTEIN NUPN"/>
    <property type="match status" value="1"/>
</dbReference>
<proteinExistence type="inferred from homology"/>
<evidence type="ECO:0000256" key="5">
    <source>
        <dbReference type="ARBA" id="ARBA00023136"/>
    </source>
</evidence>
<accession>A0ABY1ZF26</accession>
<evidence type="ECO:0000259" key="7">
    <source>
        <dbReference type="Pfam" id="PF02608"/>
    </source>
</evidence>
<dbReference type="SUPFAM" id="SSF53850">
    <property type="entry name" value="Periplasmic binding protein-like II"/>
    <property type="match status" value="1"/>
</dbReference>
<dbReference type="Proteomes" id="UP000313645">
    <property type="component" value="Unassembled WGS sequence"/>
</dbReference>
<dbReference type="SUPFAM" id="SSF53822">
    <property type="entry name" value="Periplasmic binding protein-like I"/>
    <property type="match status" value="1"/>
</dbReference>
<comment type="subcellular location">
    <subcellularLocation>
        <location evidence="1">Cell membrane</location>
        <topology evidence="1">Lipid-anchor</topology>
    </subcellularLocation>
</comment>
<keyword evidence="3" id="KW-1003">Cell membrane</keyword>
<dbReference type="Gene3D" id="3.40.50.2300">
    <property type="match status" value="2"/>
</dbReference>
<evidence type="ECO:0000256" key="3">
    <source>
        <dbReference type="ARBA" id="ARBA00022475"/>
    </source>
</evidence>
<reference evidence="8 9" key="1">
    <citation type="submission" date="2019-02" db="EMBL/GenBank/DDBJ databases">
        <title>Marinobacter halodurans sp. nov., a marine bacterium isolated from sea tidal flat.</title>
        <authorList>
            <person name="Yoo Y."/>
            <person name="Lee D.W."/>
            <person name="Kim B.S."/>
            <person name="Kim J.-J."/>
        </authorList>
    </citation>
    <scope>NUCLEOTIDE SEQUENCE [LARGE SCALE GENOMIC DNA]</scope>
    <source>
        <strain evidence="8 9">YJ-S3-2</strain>
    </source>
</reference>
<dbReference type="PANTHER" id="PTHR34296">
    <property type="entry name" value="TRANSCRIPTIONAL ACTIVATOR PROTEIN MED"/>
    <property type="match status" value="1"/>
</dbReference>
<dbReference type="EMBL" id="SJDL01000042">
    <property type="protein sequence ID" value="TBW49241.1"/>
    <property type="molecule type" value="Genomic_DNA"/>
</dbReference>
<evidence type="ECO:0000256" key="4">
    <source>
        <dbReference type="ARBA" id="ARBA00022729"/>
    </source>
</evidence>
<evidence type="ECO:0000256" key="2">
    <source>
        <dbReference type="ARBA" id="ARBA00008610"/>
    </source>
</evidence>
<keyword evidence="6" id="KW-0449">Lipoprotein</keyword>
<organism evidence="8 9">
    <name type="scientific">Marinobacter halodurans</name>
    <dbReference type="NCBI Taxonomy" id="2528979"/>
    <lineage>
        <taxon>Bacteria</taxon>
        <taxon>Pseudomonadati</taxon>
        <taxon>Pseudomonadota</taxon>
        <taxon>Gammaproteobacteria</taxon>
        <taxon>Pseudomonadales</taxon>
        <taxon>Marinobacteraceae</taxon>
        <taxon>Marinobacter</taxon>
    </lineage>
</organism>
<evidence type="ECO:0000313" key="8">
    <source>
        <dbReference type="EMBL" id="TBW49241.1"/>
    </source>
</evidence>
<dbReference type="InterPro" id="IPR028082">
    <property type="entry name" value="Peripla_BP_I"/>
</dbReference>
<evidence type="ECO:0000256" key="6">
    <source>
        <dbReference type="ARBA" id="ARBA00023288"/>
    </source>
</evidence>
<keyword evidence="4" id="KW-0732">Signal</keyword>
<protein>
    <submittedName>
        <fullName evidence="8">BMP family ABC transporter substrate-binding protein</fullName>
    </submittedName>
</protein>
<dbReference type="InterPro" id="IPR050957">
    <property type="entry name" value="BMP_lipoprotein"/>
</dbReference>